<keyword evidence="2" id="KW-0238">DNA-binding</keyword>
<feature type="domain" description="HTH cro/C1-type" evidence="4">
    <location>
        <begin position="12"/>
        <end position="67"/>
    </location>
</feature>
<evidence type="ECO:0000256" key="2">
    <source>
        <dbReference type="ARBA" id="ARBA00023125"/>
    </source>
</evidence>
<dbReference type="PANTHER" id="PTHR40661:SF3">
    <property type="entry name" value="FELS-1 PROPHAGE TRANSCRIPTIONAL REGULATOR"/>
    <property type="match status" value="1"/>
</dbReference>
<dbReference type="EMBL" id="BAABEY010000033">
    <property type="protein sequence ID" value="GAA4445028.1"/>
    <property type="molecule type" value="Genomic_DNA"/>
</dbReference>
<organism evidence="5 6">
    <name type="scientific">Ravibacter arvi</name>
    <dbReference type="NCBI Taxonomy" id="2051041"/>
    <lineage>
        <taxon>Bacteria</taxon>
        <taxon>Pseudomonadati</taxon>
        <taxon>Bacteroidota</taxon>
        <taxon>Cytophagia</taxon>
        <taxon>Cytophagales</taxon>
        <taxon>Spirosomataceae</taxon>
        <taxon>Ravibacter</taxon>
    </lineage>
</organism>
<keyword evidence="6" id="KW-1185">Reference proteome</keyword>
<dbReference type="SUPFAM" id="SSF51306">
    <property type="entry name" value="LexA/Signal peptidase"/>
    <property type="match status" value="1"/>
</dbReference>
<dbReference type="SUPFAM" id="SSF47413">
    <property type="entry name" value="lambda repressor-like DNA-binding domains"/>
    <property type="match status" value="1"/>
</dbReference>
<dbReference type="Gene3D" id="1.10.260.40">
    <property type="entry name" value="lambda repressor-like DNA-binding domains"/>
    <property type="match status" value="1"/>
</dbReference>
<gene>
    <name evidence="5" type="ORF">GCM10023091_36010</name>
</gene>
<reference evidence="6" key="1">
    <citation type="journal article" date="2019" name="Int. J. Syst. Evol. Microbiol.">
        <title>The Global Catalogue of Microorganisms (GCM) 10K type strain sequencing project: providing services to taxonomists for standard genome sequencing and annotation.</title>
        <authorList>
            <consortium name="The Broad Institute Genomics Platform"/>
            <consortium name="The Broad Institute Genome Sequencing Center for Infectious Disease"/>
            <person name="Wu L."/>
            <person name="Ma J."/>
        </authorList>
    </citation>
    <scope>NUCLEOTIDE SEQUENCE [LARGE SCALE GENOMIC DNA]</scope>
    <source>
        <strain evidence="6">JCM 31920</strain>
    </source>
</reference>
<dbReference type="Pfam" id="PF01381">
    <property type="entry name" value="HTH_3"/>
    <property type="match status" value="1"/>
</dbReference>
<dbReference type="CDD" id="cd00093">
    <property type="entry name" value="HTH_XRE"/>
    <property type="match status" value="1"/>
</dbReference>
<dbReference type="Gene3D" id="2.10.109.10">
    <property type="entry name" value="Umud Fragment, subunit A"/>
    <property type="match status" value="1"/>
</dbReference>
<dbReference type="RefSeq" id="WP_345031768.1">
    <property type="nucleotide sequence ID" value="NZ_BAABEY010000033.1"/>
</dbReference>
<dbReference type="Proteomes" id="UP001501508">
    <property type="component" value="Unassembled WGS sequence"/>
</dbReference>
<proteinExistence type="predicted"/>
<dbReference type="InterPro" id="IPR036286">
    <property type="entry name" value="LexA/Signal_pep-like_sf"/>
</dbReference>
<dbReference type="InterPro" id="IPR001387">
    <property type="entry name" value="Cro/C1-type_HTH"/>
</dbReference>
<dbReference type="PANTHER" id="PTHR40661">
    <property type="match status" value="1"/>
</dbReference>
<evidence type="ECO:0000259" key="4">
    <source>
        <dbReference type="PROSITE" id="PS50943"/>
    </source>
</evidence>
<protein>
    <recommendedName>
        <fullName evidence="4">HTH cro/C1-type domain-containing protein</fullName>
    </recommendedName>
</protein>
<dbReference type="InterPro" id="IPR010982">
    <property type="entry name" value="Lambda_DNA-bd_dom_sf"/>
</dbReference>
<dbReference type="PROSITE" id="PS50943">
    <property type="entry name" value="HTH_CROC1"/>
    <property type="match status" value="1"/>
</dbReference>
<evidence type="ECO:0000256" key="3">
    <source>
        <dbReference type="ARBA" id="ARBA00023163"/>
    </source>
</evidence>
<evidence type="ECO:0000313" key="5">
    <source>
        <dbReference type="EMBL" id="GAA4445028.1"/>
    </source>
</evidence>
<dbReference type="InterPro" id="IPR039418">
    <property type="entry name" value="LexA-like"/>
</dbReference>
<dbReference type="SMART" id="SM00530">
    <property type="entry name" value="HTH_XRE"/>
    <property type="match status" value="1"/>
</dbReference>
<accession>A0ABP8M615</accession>
<keyword evidence="3" id="KW-0804">Transcription</keyword>
<evidence type="ECO:0000313" key="6">
    <source>
        <dbReference type="Proteomes" id="UP001501508"/>
    </source>
</evidence>
<keyword evidence="1" id="KW-0805">Transcription regulation</keyword>
<comment type="caution">
    <text evidence="5">The sequence shown here is derived from an EMBL/GenBank/DDBJ whole genome shotgun (WGS) entry which is preliminary data.</text>
</comment>
<evidence type="ECO:0000256" key="1">
    <source>
        <dbReference type="ARBA" id="ARBA00023015"/>
    </source>
</evidence>
<name>A0ABP8M615_9BACT</name>
<sequence>MKPSSVFFAENLKFLRERRKMTQQELSEKLGITRVRLNSLENGHTKTPHPTDYIEISDFFRVSIDVIIRVNLAKAGELALRQLEAGREAVLRGDNLRILALTTDQNQNENVEYVPVKAQAGYQAGYKDPEFIAALPKLTLPNLPPGTFRVFPITGDSMLPIPGNSDITGKYVADWLGLRPGTPCIVILKNEQELVFKMVTIRKETVLLESLNPAFEPYEVGLEEVLEIWKFHSFATTSFPAGNPDPGELFRILLKEMRAITGKPGL</sequence>
<dbReference type="CDD" id="cd06529">
    <property type="entry name" value="S24_LexA-like"/>
    <property type="match status" value="1"/>
</dbReference>